<gene>
    <name evidence="1" type="ORF">EAV92_08115</name>
</gene>
<protein>
    <submittedName>
        <fullName evidence="1">DUF3052 domain-containing protein</fullName>
    </submittedName>
</protein>
<name>A0A3G3JWA4_9BACL</name>
<reference evidence="1 2" key="1">
    <citation type="submission" date="2018-10" db="EMBL/GenBank/DDBJ databases">
        <title>Genome Sequence of Cohnella sp.</title>
        <authorList>
            <person name="Srinivasan S."/>
            <person name="Kim M.K."/>
        </authorList>
    </citation>
    <scope>NUCLEOTIDE SEQUENCE [LARGE SCALE GENOMIC DNA]</scope>
    <source>
        <strain evidence="1 2">18JY8-7</strain>
    </source>
</reference>
<dbReference type="KEGG" id="coh:EAV92_08115"/>
<evidence type="ECO:0000313" key="2">
    <source>
        <dbReference type="Proteomes" id="UP000269097"/>
    </source>
</evidence>
<proteinExistence type="predicted"/>
<accession>A0A3G3JWA4</accession>
<organism evidence="1 2">
    <name type="scientific">Cohnella candidum</name>
    <dbReference type="NCBI Taxonomy" id="2674991"/>
    <lineage>
        <taxon>Bacteria</taxon>
        <taxon>Bacillati</taxon>
        <taxon>Bacillota</taxon>
        <taxon>Bacilli</taxon>
        <taxon>Bacillales</taxon>
        <taxon>Paenibacillaceae</taxon>
        <taxon>Cohnella</taxon>
    </lineage>
</organism>
<dbReference type="EMBL" id="CP033433">
    <property type="protein sequence ID" value="AYQ72533.1"/>
    <property type="molecule type" value="Genomic_DNA"/>
</dbReference>
<keyword evidence="2" id="KW-1185">Reference proteome</keyword>
<sequence>MVNLSSGNAGYSGTPLVKKLGYQAGQRVCVVHAPDAYWETLGELPEGIVRAAEGEGELDLVHLFVRSRQECENWIPIYRERIRPSGMIWVSWPKKASKVPTDVTEDAIRSFALEQRLVDVKVCAVDTVWSGLKLVIPVALRGK</sequence>
<dbReference type="Proteomes" id="UP000269097">
    <property type="component" value="Chromosome"/>
</dbReference>
<dbReference type="RefSeq" id="WP_123040593.1">
    <property type="nucleotide sequence ID" value="NZ_CP033433.1"/>
</dbReference>
<dbReference type="AlphaFoldDB" id="A0A3G3JWA4"/>
<evidence type="ECO:0000313" key="1">
    <source>
        <dbReference type="EMBL" id="AYQ72533.1"/>
    </source>
</evidence>